<evidence type="ECO:0000313" key="2">
    <source>
        <dbReference type="Proteomes" id="UP001515480"/>
    </source>
</evidence>
<gene>
    <name evidence="1" type="ORF">AB1Y20_021945</name>
</gene>
<protein>
    <submittedName>
        <fullName evidence="1">Uncharacterized protein</fullName>
    </submittedName>
</protein>
<organism evidence="1 2">
    <name type="scientific">Prymnesium parvum</name>
    <name type="common">Toxic golden alga</name>
    <dbReference type="NCBI Taxonomy" id="97485"/>
    <lineage>
        <taxon>Eukaryota</taxon>
        <taxon>Haptista</taxon>
        <taxon>Haptophyta</taxon>
        <taxon>Prymnesiophyceae</taxon>
        <taxon>Prymnesiales</taxon>
        <taxon>Prymnesiaceae</taxon>
        <taxon>Prymnesium</taxon>
    </lineage>
</organism>
<dbReference type="EMBL" id="JBGBPQ010000008">
    <property type="protein sequence ID" value="KAL1520355.1"/>
    <property type="molecule type" value="Genomic_DNA"/>
</dbReference>
<proteinExistence type="predicted"/>
<name>A0AB34JFE9_PRYPA</name>
<sequence>MLRHGGGHGPSGGTNLSVRFYMYTDRALDHGWFDGCPSFQALRSSSNNDNLAEVGLRRSLLSSPLRVHSPQEARLFYVPVFEFASFAMGECANTTHPQRMAAAHAALQASLSILEAPQRERSFLRL</sequence>
<keyword evidence="2" id="KW-1185">Reference proteome</keyword>
<dbReference type="Proteomes" id="UP001515480">
    <property type="component" value="Unassembled WGS sequence"/>
</dbReference>
<reference evidence="1 2" key="1">
    <citation type="journal article" date="2024" name="Science">
        <title>Giant polyketide synthase enzymes in the biosynthesis of giant marine polyether toxins.</title>
        <authorList>
            <person name="Fallon T.R."/>
            <person name="Shende V.V."/>
            <person name="Wierzbicki I.H."/>
            <person name="Pendleton A.L."/>
            <person name="Watervoot N.F."/>
            <person name="Auber R.P."/>
            <person name="Gonzalez D.J."/>
            <person name="Wisecaver J.H."/>
            <person name="Moore B.S."/>
        </authorList>
    </citation>
    <scope>NUCLEOTIDE SEQUENCE [LARGE SCALE GENOMIC DNA]</scope>
    <source>
        <strain evidence="1 2">12B1</strain>
    </source>
</reference>
<dbReference type="AlphaFoldDB" id="A0AB34JFE9"/>
<comment type="caution">
    <text evidence="1">The sequence shown here is derived from an EMBL/GenBank/DDBJ whole genome shotgun (WGS) entry which is preliminary data.</text>
</comment>
<accession>A0AB34JFE9</accession>
<evidence type="ECO:0000313" key="1">
    <source>
        <dbReference type="EMBL" id="KAL1520355.1"/>
    </source>
</evidence>